<keyword evidence="2" id="KW-1185">Reference proteome</keyword>
<comment type="caution">
    <text evidence="1">The sequence shown here is derived from an EMBL/GenBank/DDBJ whole genome shotgun (WGS) entry which is preliminary data.</text>
</comment>
<dbReference type="Proteomes" id="UP001163835">
    <property type="component" value="Unassembled WGS sequence"/>
</dbReference>
<name>A0ACC1U787_9AGAR</name>
<accession>A0ACC1U787</accession>
<evidence type="ECO:0000313" key="2">
    <source>
        <dbReference type="Proteomes" id="UP001163835"/>
    </source>
</evidence>
<proteinExistence type="predicted"/>
<sequence length="469" mass="51951">MLRAATRVPPEAVPNTATGLQLNVNGARITFIAVNVIRPLFQRFLNSDGDSKKSPHTQSAEFHRPPSNLKVTGLFLRSPKLITGQDDNTRYGRQLLQSRVVEKDSFFAQVYETDCRKLIIIGVVPSFLVMDSRLRFISVASINLIRYFFSALLIAFSFNELEQVDNALHSRKRTAIFATVGLMYVSTGLVEIFGIISTVMRRLRLIRIYVHLAFGSALTVTVTGVLVAFAYFEFAEDVVSQCVSIANKGKIVVKLLYRNADTLVNPAFSPEDAQRQCFNAWSSESSSQILYVFTFYFLPSAFTSLLVYAYYRQCTDPYHPATMCSQMAAESGGHPYTRVPAPNGYVSPYFSPLYLNMVISQQRSSGANSGNVRAATDSRSSLGSSNRRRSATNTTSGRRSARKARVNWFSKPRNYSKVSLNSSTLSASGLSPGPPSFNGGHLGYAYEMPYGQPLNSTKSEGKYACIVLQ</sequence>
<dbReference type="EMBL" id="MU795019">
    <property type="protein sequence ID" value="KAJ3812580.1"/>
    <property type="molecule type" value="Genomic_DNA"/>
</dbReference>
<gene>
    <name evidence="1" type="ORF">F5876DRAFT_74716</name>
</gene>
<protein>
    <submittedName>
        <fullName evidence="1">Uncharacterized protein</fullName>
    </submittedName>
</protein>
<organism evidence="1 2">
    <name type="scientific">Lentinula aff. lateritia</name>
    <dbReference type="NCBI Taxonomy" id="2804960"/>
    <lineage>
        <taxon>Eukaryota</taxon>
        <taxon>Fungi</taxon>
        <taxon>Dikarya</taxon>
        <taxon>Basidiomycota</taxon>
        <taxon>Agaricomycotina</taxon>
        <taxon>Agaricomycetes</taxon>
        <taxon>Agaricomycetidae</taxon>
        <taxon>Agaricales</taxon>
        <taxon>Marasmiineae</taxon>
        <taxon>Omphalotaceae</taxon>
        <taxon>Lentinula</taxon>
    </lineage>
</organism>
<reference evidence="1" key="1">
    <citation type="submission" date="2022-09" db="EMBL/GenBank/DDBJ databases">
        <title>A Global Phylogenomic Analysis of the Shiitake Genus Lentinula.</title>
        <authorList>
            <consortium name="DOE Joint Genome Institute"/>
            <person name="Sierra-Patev S."/>
            <person name="Min B."/>
            <person name="Naranjo-Ortiz M."/>
            <person name="Looney B."/>
            <person name="Konkel Z."/>
            <person name="Slot J.C."/>
            <person name="Sakamoto Y."/>
            <person name="Steenwyk J.L."/>
            <person name="Rokas A."/>
            <person name="Carro J."/>
            <person name="Camarero S."/>
            <person name="Ferreira P."/>
            <person name="Molpeceres G."/>
            <person name="Ruiz-Duenas F.J."/>
            <person name="Serrano A."/>
            <person name="Henrissat B."/>
            <person name="Drula E."/>
            <person name="Hughes K.W."/>
            <person name="Mata J.L."/>
            <person name="Ishikawa N.K."/>
            <person name="Vargas-Isla R."/>
            <person name="Ushijima S."/>
            <person name="Smith C.A."/>
            <person name="Ahrendt S."/>
            <person name="Andreopoulos W."/>
            <person name="He G."/>
            <person name="Labutti K."/>
            <person name="Lipzen A."/>
            <person name="Ng V."/>
            <person name="Riley R."/>
            <person name="Sandor L."/>
            <person name="Barry K."/>
            <person name="Martinez A.T."/>
            <person name="Xiao Y."/>
            <person name="Gibbons J.G."/>
            <person name="Terashima K."/>
            <person name="Grigoriev I.V."/>
            <person name="Hibbett D.S."/>
        </authorList>
    </citation>
    <scope>NUCLEOTIDE SEQUENCE</scope>
    <source>
        <strain evidence="1">TMI1499</strain>
    </source>
</reference>
<evidence type="ECO:0000313" key="1">
    <source>
        <dbReference type="EMBL" id="KAJ3812580.1"/>
    </source>
</evidence>